<evidence type="ECO:0000256" key="3">
    <source>
        <dbReference type="ARBA" id="ARBA00022942"/>
    </source>
</evidence>
<evidence type="ECO:0000256" key="2">
    <source>
        <dbReference type="ARBA" id="ARBA00022737"/>
    </source>
</evidence>
<gene>
    <name evidence="6" type="ORF">AG1IA_01701</name>
</gene>
<accession>L8X1U8</accession>
<keyword evidence="7" id="KW-1185">Reference proteome</keyword>
<dbReference type="InterPro" id="IPR019775">
    <property type="entry name" value="WD40_repeat_CS"/>
</dbReference>
<dbReference type="PANTHER" id="PTHR19857:SF19">
    <property type="entry name" value="26S PROTEASOME REGULATORY SUBUNIT RPN14"/>
    <property type="match status" value="1"/>
</dbReference>
<dbReference type="PROSITE" id="PS50294">
    <property type="entry name" value="WD_REPEATS_REGION"/>
    <property type="match status" value="1"/>
</dbReference>
<dbReference type="InterPro" id="IPR015943">
    <property type="entry name" value="WD40/YVTN_repeat-like_dom_sf"/>
</dbReference>
<evidence type="ECO:0000256" key="5">
    <source>
        <dbReference type="PROSITE-ProRule" id="PRU00221"/>
    </source>
</evidence>
<evidence type="ECO:0000256" key="4">
    <source>
        <dbReference type="ARBA" id="ARBA00038321"/>
    </source>
</evidence>
<keyword evidence="2" id="KW-0677">Repeat</keyword>
<evidence type="ECO:0000313" key="6">
    <source>
        <dbReference type="EMBL" id="ELU44266.1"/>
    </source>
</evidence>
<dbReference type="Pfam" id="PF00400">
    <property type="entry name" value="WD40"/>
    <property type="match status" value="1"/>
</dbReference>
<reference evidence="6 7" key="1">
    <citation type="journal article" date="2013" name="Nat. Commun.">
        <title>The evolution and pathogenic mechanisms of the rice sheath blight pathogen.</title>
        <authorList>
            <person name="Zheng A."/>
            <person name="Lin R."/>
            <person name="Xu L."/>
            <person name="Qin P."/>
            <person name="Tang C."/>
            <person name="Ai P."/>
            <person name="Zhang D."/>
            <person name="Liu Y."/>
            <person name="Sun Z."/>
            <person name="Feng H."/>
            <person name="Wang Y."/>
            <person name="Chen Y."/>
            <person name="Liang X."/>
            <person name="Fu R."/>
            <person name="Li Q."/>
            <person name="Zhang J."/>
            <person name="Yu X."/>
            <person name="Xie Z."/>
            <person name="Ding L."/>
            <person name="Guan P."/>
            <person name="Tang J."/>
            <person name="Liang Y."/>
            <person name="Wang S."/>
            <person name="Deng Q."/>
            <person name="Li S."/>
            <person name="Zhu J."/>
            <person name="Wang L."/>
            <person name="Liu H."/>
            <person name="Li P."/>
        </authorList>
    </citation>
    <scope>NUCLEOTIDE SEQUENCE [LARGE SCALE GENOMIC DNA]</scope>
    <source>
        <strain evidence="7">AG-1 IA</strain>
    </source>
</reference>
<organism evidence="6 7">
    <name type="scientific">Thanatephorus cucumeris (strain AG1-IA)</name>
    <name type="common">Rice sheath blight fungus</name>
    <name type="synonym">Rhizoctonia solani</name>
    <dbReference type="NCBI Taxonomy" id="983506"/>
    <lineage>
        <taxon>Eukaryota</taxon>
        <taxon>Fungi</taxon>
        <taxon>Dikarya</taxon>
        <taxon>Basidiomycota</taxon>
        <taxon>Agaricomycotina</taxon>
        <taxon>Agaricomycetes</taxon>
        <taxon>Cantharellales</taxon>
        <taxon>Ceratobasidiaceae</taxon>
        <taxon>Rhizoctonia</taxon>
        <taxon>Rhizoctonia solani AG-1</taxon>
    </lineage>
</organism>
<dbReference type="PROSITE" id="PS00678">
    <property type="entry name" value="WD_REPEATS_1"/>
    <property type="match status" value="1"/>
</dbReference>
<sequence length="493" mass="53019">MTLPTSLPQVTIQADAFTAIEDVEQGVIENEDIWISCYDSSMPSVHGKVAVMISDEDRTQCAFKGRDGVQCERIQNTIFAVSCPALHIDNRSIHFPTHVITLPEVTSTKTSSKLDKGINNLDISPDGQLWVAALGNGSVLVGAGPSKARKDTPAPLEGNYHKGAVSTVQLVKPTTSTANPRILSGSEDFSLVLSEFPGFSSLAQVNSSALISQTLLPPSIRLTSHTRSVTSARVLPCGTKAISAGRDGTLRVWDLTPESTSVSRQIGMVRSNGDVAINSFALSFGHSASLAVLALQSGHFDLVDVDSRNTLFSTSSAGFEYTRNGPLDAIDIYPLYTAHKYLVATGSQRGVISFFICTIDNGSVVTTNLGSCIRNGAGISDVKFIPLLKDSIGKWIQSARYTPSAKKFVTDAYPRLLVATTDGLPYQLQISQKSDSAGVQFQVIVEYAGGADCSPLRSIVWHDESKTVWVAGDDGYFGIIRPYRIWHKPATGW</sequence>
<keyword evidence="3" id="KW-0647">Proteasome</keyword>
<dbReference type="Proteomes" id="UP000011668">
    <property type="component" value="Unassembled WGS sequence"/>
</dbReference>
<evidence type="ECO:0000313" key="7">
    <source>
        <dbReference type="Proteomes" id="UP000011668"/>
    </source>
</evidence>
<dbReference type="SUPFAM" id="SSF50978">
    <property type="entry name" value="WD40 repeat-like"/>
    <property type="match status" value="1"/>
</dbReference>
<proteinExistence type="inferred from homology"/>
<dbReference type="GO" id="GO:0000502">
    <property type="term" value="C:proteasome complex"/>
    <property type="evidence" value="ECO:0007669"/>
    <property type="project" value="UniProtKB-KW"/>
</dbReference>
<dbReference type="InterPro" id="IPR036322">
    <property type="entry name" value="WD40_repeat_dom_sf"/>
</dbReference>
<dbReference type="EMBL" id="AFRT01000366">
    <property type="protein sequence ID" value="ELU44266.1"/>
    <property type="molecule type" value="Genomic_DNA"/>
</dbReference>
<protein>
    <submittedName>
        <fullName evidence="6">WD40 domain-containing protein</fullName>
    </submittedName>
</protein>
<dbReference type="InterPro" id="IPR051179">
    <property type="entry name" value="WD_repeat_multifunction"/>
</dbReference>
<dbReference type="Gene3D" id="2.130.10.10">
    <property type="entry name" value="YVTN repeat-like/Quinoprotein amine dehydrogenase"/>
    <property type="match status" value="1"/>
</dbReference>
<dbReference type="InterPro" id="IPR001680">
    <property type="entry name" value="WD40_rpt"/>
</dbReference>
<name>L8X1U8_THACA</name>
<dbReference type="PANTHER" id="PTHR19857">
    <property type="entry name" value="MITOCHONDRIAL DIVISION PROTEIN 1-RELATED"/>
    <property type="match status" value="1"/>
</dbReference>
<dbReference type="PROSITE" id="PS50082">
    <property type="entry name" value="WD_REPEATS_2"/>
    <property type="match status" value="1"/>
</dbReference>
<feature type="repeat" description="WD" evidence="5">
    <location>
        <begin position="222"/>
        <end position="263"/>
    </location>
</feature>
<comment type="similarity">
    <text evidence="4">Belongs to the WD repeat PAAF1/RPN14 family.</text>
</comment>
<evidence type="ECO:0000256" key="1">
    <source>
        <dbReference type="ARBA" id="ARBA00022574"/>
    </source>
</evidence>
<comment type="caution">
    <text evidence="6">The sequence shown here is derived from an EMBL/GenBank/DDBJ whole genome shotgun (WGS) entry which is preliminary data.</text>
</comment>
<dbReference type="HOGENOM" id="CLU_037051_3_0_1"/>
<keyword evidence="1 5" id="KW-0853">WD repeat</keyword>
<dbReference type="AlphaFoldDB" id="L8X1U8"/>
<dbReference type="SMART" id="SM00320">
    <property type="entry name" value="WD40"/>
    <property type="match status" value="3"/>
</dbReference>
<dbReference type="STRING" id="983506.L8X1U8"/>
<dbReference type="OrthoDB" id="10257301at2759"/>
<dbReference type="OMA" id="TYTAACH"/>